<name>A0ABZ1L025_STRAH</name>
<feature type="transmembrane region" description="Helical" evidence="2">
    <location>
        <begin position="32"/>
        <end position="53"/>
    </location>
</feature>
<keyword evidence="5" id="KW-1185">Reference proteome</keyword>
<dbReference type="Proteomes" id="UP001622557">
    <property type="component" value="Chromosome"/>
</dbReference>
<proteinExistence type="predicted"/>
<reference evidence="4 5" key="1">
    <citation type="submission" date="2022-10" db="EMBL/GenBank/DDBJ databases">
        <title>The complete genomes of actinobacterial strains from the NBC collection.</title>
        <authorList>
            <person name="Joergensen T.S."/>
            <person name="Alvarez Arevalo M."/>
            <person name="Sterndorff E.B."/>
            <person name="Faurdal D."/>
            <person name="Vuksanovic O."/>
            <person name="Mourched A.-S."/>
            <person name="Charusanti P."/>
            <person name="Shaw S."/>
            <person name="Blin K."/>
            <person name="Weber T."/>
        </authorList>
    </citation>
    <scope>NUCLEOTIDE SEQUENCE [LARGE SCALE GENOMIC DNA]</scope>
    <source>
        <strain evidence="4 5">NBC_00156</strain>
    </source>
</reference>
<protein>
    <submittedName>
        <fullName evidence="4">Uncharacterized protein</fullName>
    </submittedName>
</protein>
<keyword evidence="2" id="KW-0812">Transmembrane</keyword>
<sequence length="117" mass="11540">MWGGRRIAVTVAAGLVIVSTPVFWLLDGPDTGQLVGASVQAATGVGALVWAWIQPAAEALDSAVRTGRAEASGGGRAHTGIRRRGAGGSGAARVQQSGDALARGQGSGAGTGIEYTG</sequence>
<organism evidence="4 5">
    <name type="scientific">Streptomyces achromogenes</name>
    <dbReference type="NCBI Taxonomy" id="67255"/>
    <lineage>
        <taxon>Bacteria</taxon>
        <taxon>Bacillati</taxon>
        <taxon>Actinomycetota</taxon>
        <taxon>Actinomycetes</taxon>
        <taxon>Kitasatosporales</taxon>
        <taxon>Streptomycetaceae</taxon>
        <taxon>Streptomyces</taxon>
    </lineage>
</organism>
<evidence type="ECO:0000256" key="2">
    <source>
        <dbReference type="SAM" id="Phobius"/>
    </source>
</evidence>
<evidence type="ECO:0000313" key="4">
    <source>
        <dbReference type="EMBL" id="WTQ86065.1"/>
    </source>
</evidence>
<dbReference type="EMBL" id="CP108164">
    <property type="protein sequence ID" value="WTQ85710.1"/>
    <property type="molecule type" value="Genomic_DNA"/>
</dbReference>
<keyword evidence="2" id="KW-0472">Membrane</keyword>
<evidence type="ECO:0000256" key="1">
    <source>
        <dbReference type="SAM" id="MobiDB-lite"/>
    </source>
</evidence>
<feature type="region of interest" description="Disordered" evidence="1">
    <location>
        <begin position="67"/>
        <end position="117"/>
    </location>
</feature>
<gene>
    <name evidence="3" type="ORF">OG350_00250</name>
    <name evidence="4" type="ORF">OG350_37750</name>
</gene>
<evidence type="ECO:0000313" key="3">
    <source>
        <dbReference type="EMBL" id="WTQ85710.1"/>
    </source>
</evidence>
<evidence type="ECO:0000313" key="5">
    <source>
        <dbReference type="Proteomes" id="UP001622557"/>
    </source>
</evidence>
<dbReference type="EMBL" id="CP108164">
    <property type="protein sequence ID" value="WTQ86065.1"/>
    <property type="molecule type" value="Genomic_DNA"/>
</dbReference>
<keyword evidence="2" id="KW-1133">Transmembrane helix</keyword>
<accession>A0ABZ1L025</accession>
<feature type="transmembrane region" description="Helical" evidence="2">
    <location>
        <begin position="7"/>
        <end position="26"/>
    </location>
</feature>